<dbReference type="RefSeq" id="XP_069225540.1">
    <property type="nucleotide sequence ID" value="XM_069377543.1"/>
</dbReference>
<evidence type="ECO:0000313" key="1">
    <source>
        <dbReference type="EMBL" id="KAL1582433.1"/>
    </source>
</evidence>
<dbReference type="Proteomes" id="UP000803884">
    <property type="component" value="Unassembled WGS sequence"/>
</dbReference>
<dbReference type="GeneID" id="96010381"/>
<dbReference type="EMBL" id="JAAQHG020000051">
    <property type="protein sequence ID" value="KAL1582433.1"/>
    <property type="molecule type" value="Genomic_DNA"/>
</dbReference>
<proteinExistence type="predicted"/>
<dbReference type="AlphaFoldDB" id="A0AB34KCY3"/>
<keyword evidence="2" id="KW-1185">Reference proteome</keyword>
<evidence type="ECO:0000313" key="2">
    <source>
        <dbReference type="Proteomes" id="UP000803884"/>
    </source>
</evidence>
<sequence>MTYNNARRIETLRRLGVEQLPVLSVEQPYEDMCLPPQGDLTLRELPLRAVPVPGHRCPGCLSRGQTIWVIPGKRCPQCGTEVN</sequence>
<comment type="caution">
    <text evidence="1">The sequence shown here is derived from an EMBL/GenBank/DDBJ whole genome shotgun (WGS) entry which is preliminary data.</text>
</comment>
<protein>
    <submittedName>
        <fullName evidence="1">Uncharacterized protein</fullName>
    </submittedName>
</protein>
<accession>A0AB34KCY3</accession>
<organism evidence="1 2">
    <name type="scientific">Cladosporium halotolerans</name>
    <dbReference type="NCBI Taxonomy" id="1052096"/>
    <lineage>
        <taxon>Eukaryota</taxon>
        <taxon>Fungi</taxon>
        <taxon>Dikarya</taxon>
        <taxon>Ascomycota</taxon>
        <taxon>Pezizomycotina</taxon>
        <taxon>Dothideomycetes</taxon>
        <taxon>Dothideomycetidae</taxon>
        <taxon>Cladosporiales</taxon>
        <taxon>Cladosporiaceae</taxon>
        <taxon>Cladosporium</taxon>
    </lineage>
</organism>
<name>A0AB34KCY3_9PEZI</name>
<reference evidence="1 2" key="1">
    <citation type="journal article" date="2020" name="Microbiol. Resour. Announc.">
        <title>Draft Genome Sequence of a Cladosporium Species Isolated from the Mesophotic Ascidian Didemnum maculosum.</title>
        <authorList>
            <person name="Gioti A."/>
            <person name="Siaperas R."/>
            <person name="Nikolaivits E."/>
            <person name="Le Goff G."/>
            <person name="Ouazzani J."/>
            <person name="Kotoulas G."/>
            <person name="Topakas E."/>
        </authorList>
    </citation>
    <scope>NUCLEOTIDE SEQUENCE [LARGE SCALE GENOMIC DNA]</scope>
    <source>
        <strain evidence="1 2">TM138-S3</strain>
    </source>
</reference>
<gene>
    <name evidence="1" type="ORF">WHR41_08939</name>
</gene>